<dbReference type="PANTHER" id="PTHR22951">
    <property type="entry name" value="CLATHRIN ASSEMBLY PROTEIN"/>
    <property type="match status" value="1"/>
</dbReference>
<dbReference type="PANTHER" id="PTHR22951:SF11">
    <property type="entry name" value="ENTH DOMAIN-CONTAINING PROTEIN"/>
    <property type="match status" value="1"/>
</dbReference>
<dbReference type="GO" id="GO:0032050">
    <property type="term" value="F:clathrin heavy chain binding"/>
    <property type="evidence" value="ECO:0007669"/>
    <property type="project" value="TreeGrafter"/>
</dbReference>
<dbReference type="SMART" id="SM00273">
    <property type="entry name" value="ENTH"/>
    <property type="match status" value="1"/>
</dbReference>
<dbReference type="InterPro" id="IPR014712">
    <property type="entry name" value="ANTH_dom_sf"/>
</dbReference>
<dbReference type="RefSeq" id="XP_035872235.1">
    <property type="nucleotide sequence ID" value="XM_036016342.1"/>
</dbReference>
<dbReference type="GO" id="GO:0005545">
    <property type="term" value="F:1-phosphatidylinositol binding"/>
    <property type="evidence" value="ECO:0007669"/>
    <property type="project" value="InterPro"/>
</dbReference>
<gene>
    <name evidence="4" type="primary">LOC118498388</name>
</gene>
<dbReference type="SUPFAM" id="SSF48464">
    <property type="entry name" value="ENTH/VHS domain"/>
    <property type="match status" value="1"/>
</dbReference>
<name>A0A7E6CYZ3_9CHIR</name>
<dbReference type="GO" id="GO:0000149">
    <property type="term" value="F:SNARE binding"/>
    <property type="evidence" value="ECO:0007669"/>
    <property type="project" value="TreeGrafter"/>
</dbReference>
<dbReference type="KEGG" id="pdic:118498388"/>
<organism evidence="3 4">
    <name type="scientific">Phyllostomus discolor</name>
    <name type="common">pale spear-nosed bat</name>
    <dbReference type="NCBI Taxonomy" id="89673"/>
    <lineage>
        <taxon>Eukaryota</taxon>
        <taxon>Metazoa</taxon>
        <taxon>Chordata</taxon>
        <taxon>Craniata</taxon>
        <taxon>Vertebrata</taxon>
        <taxon>Euteleostomi</taxon>
        <taxon>Mammalia</taxon>
        <taxon>Eutheria</taxon>
        <taxon>Laurasiatheria</taxon>
        <taxon>Chiroptera</taxon>
        <taxon>Yangochiroptera</taxon>
        <taxon>Phyllostomidae</taxon>
        <taxon>Phyllostominae</taxon>
        <taxon>Phyllostomus</taxon>
    </lineage>
</organism>
<dbReference type="InterPro" id="IPR013809">
    <property type="entry name" value="ENTH"/>
</dbReference>
<comment type="similarity">
    <text evidence="1">Belongs to the PICALM/SNAP91 family.</text>
</comment>
<feature type="domain" description="ENTH" evidence="2">
    <location>
        <begin position="1"/>
        <end position="128"/>
    </location>
</feature>
<sequence length="462" mass="51665">MGSSVSKAALGATTDEFMEPEPKHLTDLIQYINETNKSVEHLADVLSEKTRSSSWVVVFKALVTVHHLMVHGNERFIKHLASRDSLFTLQNFLDNSVTEGPTMSTFIRQYSRYLNEKSLAYRLIASDITKTKRGMDGMMRTMNTKELLNTLQIIQIQFDALLNFKANPDELTNGIIHAAFMLLFKDSVCLFAAYNEGIINLLGKFFDMRKSQCEASLDIYIKFLDRTTKLAQFLKVAEEVGIDQNNIPYITQAPQGLLEALKQHLASLEEKNDDFPPSNLQQSLIPSISNSSFAKASSSQALLSAHKPVEARQAYGTIAGNNLDDSFTSLLENIKFGESSFKFGESLVNKFDVKSPQSSEMEITDGMNWSLSPISIEPFVYKVPLPVACPVTSQHVPMYGMVPVSVGSPFSVKPQSVIYNQPGLGPRIFPLYQPEIRDNLCGSIEEKIFEFRRKKSNDLSTA</sequence>
<dbReference type="GO" id="GO:0005546">
    <property type="term" value="F:phosphatidylinositol-4,5-bisphosphate binding"/>
    <property type="evidence" value="ECO:0007669"/>
    <property type="project" value="TreeGrafter"/>
</dbReference>
<dbReference type="Gene3D" id="1.25.40.90">
    <property type="match status" value="1"/>
</dbReference>
<dbReference type="GO" id="GO:0098894">
    <property type="term" value="C:extrinsic component of presynaptic endocytic zone membrane"/>
    <property type="evidence" value="ECO:0007669"/>
    <property type="project" value="TreeGrafter"/>
</dbReference>
<evidence type="ECO:0000313" key="3">
    <source>
        <dbReference type="Proteomes" id="UP000504628"/>
    </source>
</evidence>
<dbReference type="OrthoDB" id="44015at2759"/>
<dbReference type="FunFam" id="1.25.40.90:FF:000048">
    <property type="entry name" value="Uncharacterized protein"/>
    <property type="match status" value="1"/>
</dbReference>
<dbReference type="GO" id="GO:0008021">
    <property type="term" value="C:synaptic vesicle"/>
    <property type="evidence" value="ECO:0007669"/>
    <property type="project" value="TreeGrafter"/>
</dbReference>
<dbReference type="InterPro" id="IPR011417">
    <property type="entry name" value="ANTH_dom"/>
</dbReference>
<dbReference type="GO" id="GO:0048268">
    <property type="term" value="P:clathrin coat assembly"/>
    <property type="evidence" value="ECO:0007669"/>
    <property type="project" value="InterPro"/>
</dbReference>
<dbReference type="SUPFAM" id="SSF89009">
    <property type="entry name" value="GAT-like domain"/>
    <property type="match status" value="1"/>
</dbReference>
<accession>A0A7E6CYZ3</accession>
<evidence type="ECO:0000313" key="4">
    <source>
        <dbReference type="RefSeq" id="XP_035872235.1"/>
    </source>
</evidence>
<dbReference type="GO" id="GO:0005905">
    <property type="term" value="C:clathrin-coated pit"/>
    <property type="evidence" value="ECO:0007669"/>
    <property type="project" value="TreeGrafter"/>
</dbReference>
<evidence type="ECO:0000259" key="2">
    <source>
        <dbReference type="PROSITE" id="PS50942"/>
    </source>
</evidence>
<dbReference type="PROSITE" id="PS50942">
    <property type="entry name" value="ENTH"/>
    <property type="match status" value="1"/>
</dbReference>
<evidence type="ECO:0000256" key="1">
    <source>
        <dbReference type="ARBA" id="ARBA00008011"/>
    </source>
</evidence>
<proteinExistence type="inferred from homology"/>
<reference evidence="4" key="1">
    <citation type="submission" date="2025-08" db="UniProtKB">
        <authorList>
            <consortium name="RefSeq"/>
        </authorList>
    </citation>
    <scope>IDENTIFICATION</scope>
    <source>
        <tissue evidence="4">Muscle</tissue>
    </source>
</reference>
<keyword evidence="3" id="KW-1185">Reference proteome</keyword>
<dbReference type="InParanoid" id="A0A7E6CYZ3"/>
<dbReference type="GO" id="GO:0072583">
    <property type="term" value="P:clathrin-dependent endocytosis"/>
    <property type="evidence" value="ECO:0007669"/>
    <property type="project" value="InterPro"/>
</dbReference>
<dbReference type="GO" id="GO:0030136">
    <property type="term" value="C:clathrin-coated vesicle"/>
    <property type="evidence" value="ECO:0007669"/>
    <property type="project" value="InterPro"/>
</dbReference>
<dbReference type="FunFam" id="1.20.58.150:FF:000012">
    <property type="match status" value="1"/>
</dbReference>
<dbReference type="InterPro" id="IPR008942">
    <property type="entry name" value="ENTH_VHS"/>
</dbReference>
<dbReference type="Pfam" id="PF07651">
    <property type="entry name" value="ANTH"/>
    <property type="match status" value="1"/>
</dbReference>
<dbReference type="GO" id="GO:0016185">
    <property type="term" value="P:synaptic vesicle budding from presynaptic endocytic zone membrane"/>
    <property type="evidence" value="ECO:0007669"/>
    <property type="project" value="TreeGrafter"/>
</dbReference>
<dbReference type="Proteomes" id="UP000504628">
    <property type="component" value="Chromosome X"/>
</dbReference>
<dbReference type="GeneID" id="118498388"/>
<dbReference type="InterPro" id="IPR045192">
    <property type="entry name" value="AP180-like"/>
</dbReference>
<protein>
    <submittedName>
        <fullName evidence="4">Phosphatidylinositol-binding clathrin assembly protein-like</fullName>
    </submittedName>
</protein>
<dbReference type="Gene3D" id="1.20.58.150">
    <property type="entry name" value="ANTH domain"/>
    <property type="match status" value="1"/>
</dbReference>
<dbReference type="AlphaFoldDB" id="A0A7E6CYZ3"/>